<evidence type="ECO:0000256" key="1">
    <source>
        <dbReference type="SAM" id="MobiDB-lite"/>
    </source>
</evidence>
<evidence type="ECO:0000313" key="3">
    <source>
        <dbReference type="Proteomes" id="UP000502674"/>
    </source>
</evidence>
<feature type="compositionally biased region" description="Basic and acidic residues" evidence="1">
    <location>
        <begin position="46"/>
        <end position="71"/>
    </location>
</feature>
<feature type="compositionally biased region" description="Basic and acidic residues" evidence="1">
    <location>
        <begin position="1"/>
        <end position="17"/>
    </location>
</feature>
<keyword evidence="3" id="KW-1185">Reference proteome</keyword>
<feature type="region of interest" description="Disordered" evidence="1">
    <location>
        <begin position="1"/>
        <end position="71"/>
    </location>
</feature>
<dbReference type="RefSeq" id="YP_010086015.1">
    <property type="nucleotide sequence ID" value="NC_055254.1"/>
</dbReference>
<dbReference type="EMBL" id="LC275157">
    <property type="protein sequence ID" value="BBA54736.1"/>
    <property type="molecule type" value="Genomic_RNA"/>
</dbReference>
<sequence length="1286" mass="146883">MSDRGKKKKGDDKKSENVESETEQQPQGVKGLAGTKEVQDSSVQKTDVKTEKDGNEKVETDKVSEKSSRKDGKEKIDAIGAIVTELSKKISQDDSLVPRVSFASDNLDQILQLLKQYSDVTAIVPAASQALEPEDVVKSALVEASHGIKVSTNSLVLLDSLPHFYQLCVSKIGLCGGVGGALDGSQLADTFPFCASMKKHFGTGFDYCYVRIKTANFGFDLEIDPLNMENISCRVGGHEALGIGLTNQSCSPEIKYNDVKSPSEMMRFIVFLVAGAARAGRWIYLAKDEDQKAYLFGEKCWHKAPGVESFRRIHGWLANDDYDNYPHVPEALLEYNPYLWFQREVHDAMTDNGLGTNIEDGGDGPLIDAHFNRKKGEPVMANVDFLSAECHANVLEELYGERMNLLDYINMLQMCQLNERDIEGPRVDVILKKYRRSEINVEVEMSWLLTFPNDDIYRQTYHQAFLISPNFRLHVMSVLESAVLSRIAYFHLLPVSCGLAFFERQDNIAVGGTRGLPLVLSEWQNLLVHVTQEGICKRIVYDILAPFSNVCCKLDDLGIPTPSKMLIVLLGAKIALMMNPNLYQMNQHVKARLFYDIFHTFFRDEIAELIGEVGYGINIDGHAVYAEDGYQVRRVDSRILQFTLLRNFAAAGDQARPRRWQLMRAIQEWLLRDNVLYVREVGGVRYYPNRRRIRAPGRPFVPQQQLGGGVLPAYGQLVRALDFTIQYQQLMFGPEKNLHTPNERLALDVMSSAIRPFIQSFAEWFHWVYCPIYLEIALHPMIWWNHQNDVAEWRNFHCVREEPDLLEQHQLHGAPFTRPVPAFYNSRDMAPFSIREGIDLLTRVYTPGNMYKGGECDGDAVIEMNYYHNLWQSNDSEQMVEAFVRAMYGGRELMEGLKLICDMTLGQVFENVAVHEYIRAAFMSRRLPNRVYYEILDLFGIRIDDKALAKTGAGFMEEKLNGDYRVYFPQTGIYDARAGFRADGWVVQDPVRRSLRLNVRLLLDAVFHERYGMIKFRTGMTLSLLPRNDLLFTSTHTLFQFYCQVSPDVILEYQGDMDRQVRYFTVLVAWTNAAGQNLHVRLKVKTIHDMLEALRPLVRGTVDGVTFIVNDTRRVNPNVIQFIKEAVEQHLAVVMFPNTKGILHHTITSVMNVTAMFRQYEMETFSMLQGMAPTSMIRMNIVETTHVRGGVFETNVVKPLLPLDPGADDWVFCTDVNTVDRRVRGIPIRIGEFFPTIVFREGRRPWVMVDNERRAGYPRFPFGLRSLIFVLHYNPLFRPEIVTILE</sequence>
<gene>
    <name evidence="2" type="primary">VP2</name>
</gene>
<dbReference type="Proteomes" id="UP000502674">
    <property type="component" value="Genome"/>
</dbReference>
<dbReference type="GeneID" id="65246848"/>
<organism evidence="2 3">
    <name type="scientific">Tarumizu tick virus</name>
    <dbReference type="NCBI Taxonomy" id="2014339"/>
    <lineage>
        <taxon>Viruses</taxon>
        <taxon>Riboviria</taxon>
        <taxon>Orthornavirae</taxon>
        <taxon>Duplornaviricota</taxon>
        <taxon>Resentoviricetes</taxon>
        <taxon>Reovirales</taxon>
        <taxon>Spinareoviridae</taxon>
        <taxon>Coltivirus</taxon>
        <taxon>Coltivirus tarumizuense</taxon>
        <taxon>Tarumizu coltivirus</taxon>
    </lineage>
</organism>
<name>A0A292FWR2_9REOV</name>
<accession>A0A292FWR2</accession>
<reference evidence="3" key="1">
    <citation type="journal article" date="2017" name="Virus Res.">
        <title>Isolation and characterization of Tarumizu tick virus: A new coltivirus from Haemaphysalis flava ticks in Japan.</title>
        <authorList>
            <person name="Fujita R."/>
            <person name="Ejiri H."/>
            <person name="Lim C.-K."/>
            <person name="Noda S."/>
            <person name="Yamauchi T."/>
            <person name="Watanabe M."/>
            <person name="Kobayashi D."/>
            <person name="Takayama-Ito M."/>
            <person name="Murota K."/>
            <person name="Posadas-Herrera G."/>
            <person name="Minami S."/>
            <person name="Kuwata R."/>
            <person name="Yamaguchi Y."/>
            <person name="Horiya M."/>
            <person name="Katayama Y."/>
            <person name="Shimoda H."/>
            <person name="Saijo M."/>
            <person name="Maeda K."/>
            <person name="Mizutani T."/>
            <person name="Isawa H."/>
            <person name="Sawabe K."/>
        </authorList>
    </citation>
    <scope>NUCLEOTIDE SEQUENCE [LARGE SCALE GENOMIC DNA]</scope>
    <source>
        <strain evidence="3">13T269</strain>
    </source>
</reference>
<proteinExistence type="predicted"/>
<evidence type="ECO:0000313" key="2">
    <source>
        <dbReference type="EMBL" id="BBA54736.1"/>
    </source>
</evidence>
<dbReference type="KEGG" id="vg:65246848"/>
<protein>
    <submittedName>
        <fullName evidence="2">VP2</fullName>
    </submittedName>
</protein>